<feature type="transmembrane region" description="Helical" evidence="1">
    <location>
        <begin position="274"/>
        <end position="297"/>
    </location>
</feature>
<gene>
    <name evidence="2" type="ORF">EW640_05945</name>
</gene>
<feature type="transmembrane region" description="Helical" evidence="1">
    <location>
        <begin position="371"/>
        <end position="389"/>
    </location>
</feature>
<dbReference type="Proteomes" id="UP000501518">
    <property type="component" value="Chromosome"/>
</dbReference>
<evidence type="ECO:0000256" key="1">
    <source>
        <dbReference type="SAM" id="Phobius"/>
    </source>
</evidence>
<feature type="transmembrane region" description="Helical" evidence="1">
    <location>
        <begin position="455"/>
        <end position="475"/>
    </location>
</feature>
<dbReference type="Pfam" id="PF02667">
    <property type="entry name" value="SCFA_trans"/>
    <property type="match status" value="1"/>
</dbReference>
<evidence type="ECO:0000313" key="2">
    <source>
        <dbReference type="EMBL" id="QIN28871.1"/>
    </source>
</evidence>
<feature type="transmembrane region" description="Helical" evidence="1">
    <location>
        <begin position="426"/>
        <end position="443"/>
    </location>
</feature>
<dbReference type="PANTHER" id="PTHR41983">
    <property type="entry name" value="SHORT-CHAIN FATTY ACID TRANSPORTER-RELATED"/>
    <property type="match status" value="1"/>
</dbReference>
<keyword evidence="1" id="KW-0472">Membrane</keyword>
<feature type="transmembrane region" description="Helical" evidence="1">
    <location>
        <begin position="158"/>
        <end position="182"/>
    </location>
</feature>
<feature type="transmembrane region" description="Helical" evidence="1">
    <location>
        <begin position="342"/>
        <end position="365"/>
    </location>
</feature>
<dbReference type="InterPro" id="IPR006160">
    <property type="entry name" value="SCFA_transpt_AtoE"/>
</dbReference>
<feature type="transmembrane region" description="Helical" evidence="1">
    <location>
        <begin position="112"/>
        <end position="138"/>
    </location>
</feature>
<dbReference type="KEGG" id="blut:EW640_05945"/>
<feature type="transmembrane region" description="Helical" evidence="1">
    <location>
        <begin position="214"/>
        <end position="232"/>
    </location>
</feature>
<organism evidence="2 3">
    <name type="scientific">Brevibacterium luteolum</name>
    <dbReference type="NCBI Taxonomy" id="199591"/>
    <lineage>
        <taxon>Bacteria</taxon>
        <taxon>Bacillati</taxon>
        <taxon>Actinomycetota</taxon>
        <taxon>Actinomycetes</taxon>
        <taxon>Micrococcales</taxon>
        <taxon>Brevibacteriaceae</taxon>
        <taxon>Brevibacterium</taxon>
    </lineage>
</organism>
<feature type="transmembrane region" description="Helical" evidence="1">
    <location>
        <begin position="21"/>
        <end position="46"/>
    </location>
</feature>
<evidence type="ECO:0000313" key="3">
    <source>
        <dbReference type="Proteomes" id="UP000501518"/>
    </source>
</evidence>
<name>A0A6G8KW76_9MICO</name>
<dbReference type="EMBL" id="CP035810">
    <property type="protein sequence ID" value="QIN28871.1"/>
    <property type="molecule type" value="Genomic_DNA"/>
</dbReference>
<protein>
    <submittedName>
        <fullName evidence="2">Short-chain fatty acid transporter</fullName>
    </submittedName>
</protein>
<keyword evidence="1" id="KW-0812">Transmembrane</keyword>
<sequence length="476" mass="51240">MSSTTNLERKPKFLDRYLAWFIRWMPDSFVICLALTIIVGALAFFLTGTSFWSSDAEEVTLVSAWTGSFWNLLEFTMQMTVLLATGNAVATSPPAKRLLTWVARIPKNRTQVIILAGTVASLLGFVHWGLGMMGGIVLGKELLAEAKKRDIKLHAPVLVATLFMCMVPGAAGMSGAAVLYAATPEYLRDLVPDSHVEATPVSVPLTDTVVRPDFGLLLVACMLVGIIFMLLMHPKDQTKMKQVDASVFEELESGAASAIVERNTPAQRANASRIVMIVVGGIGLTFSVLNIAATGIAGLDLNAYNFLFLTLGILLCANQGPEYYAGLVREGISGTWGFILQFPFYAGIFGLISATGLGVLISQAFTAISNATTWPFIAFLYSGILNIAVPSGGSKFVIEAPYIVPTTLDLQADFSLVMQAYQMGDAVFNLLIPFFALPYLANFKLKFGEVVGYTVPPVLVMIGVVSTYLLILSAIG</sequence>
<proteinExistence type="predicted"/>
<reference evidence="2 3" key="1">
    <citation type="submission" date="2019-02" db="EMBL/GenBank/DDBJ databases">
        <title>Complete Genome Sequence and Methylome Analysis of Brevibacterium luteolum NEB1784.</title>
        <authorList>
            <person name="Fomenkov A."/>
            <person name="Roberts R.J."/>
        </authorList>
    </citation>
    <scope>NUCLEOTIDE SEQUENCE [LARGE SCALE GENOMIC DNA]</scope>
    <source>
        <strain evidence="2 3">NEB1784</strain>
    </source>
</reference>
<dbReference type="AlphaFoldDB" id="A0A6G8KW76"/>
<keyword evidence="1" id="KW-1133">Transmembrane helix</keyword>
<dbReference type="RefSeq" id="WP_165883322.1">
    <property type="nucleotide sequence ID" value="NZ_CP035810.1"/>
</dbReference>
<accession>A0A6G8KW76</accession>
<dbReference type="PANTHER" id="PTHR41983:SF2">
    <property type="entry name" value="SHORT-CHAIN FATTY ACID TRANSPORTER-RELATED"/>
    <property type="match status" value="1"/>
</dbReference>
<dbReference type="GO" id="GO:0005886">
    <property type="term" value="C:plasma membrane"/>
    <property type="evidence" value="ECO:0007669"/>
    <property type="project" value="TreeGrafter"/>
</dbReference>